<dbReference type="InterPro" id="IPR001584">
    <property type="entry name" value="Integrase_cat-core"/>
</dbReference>
<reference evidence="3 4" key="1">
    <citation type="submission" date="2022-12" db="EMBL/GenBank/DDBJ databases">
        <title>Draft genome sequence of Paenibacillus sp. dW9.</title>
        <authorList>
            <person name="Choi E.-W."/>
            <person name="Kim D.-U."/>
        </authorList>
    </citation>
    <scope>NUCLEOTIDE SEQUENCE [LARGE SCALE GENOMIC DNA]</scope>
    <source>
        <strain evidence="4">dW9</strain>
    </source>
</reference>
<keyword evidence="4" id="KW-1185">Reference proteome</keyword>
<feature type="domain" description="Integrase catalytic" evidence="2">
    <location>
        <begin position="243"/>
        <end position="447"/>
    </location>
</feature>
<dbReference type="EMBL" id="JAQAGZ010000011">
    <property type="protein sequence ID" value="MCZ8514345.1"/>
    <property type="molecule type" value="Genomic_DNA"/>
</dbReference>
<dbReference type="Proteomes" id="UP001527882">
    <property type="component" value="Unassembled WGS sequence"/>
</dbReference>
<dbReference type="RefSeq" id="WP_269882861.1">
    <property type="nucleotide sequence ID" value="NZ_JAQAGZ010000011.1"/>
</dbReference>
<dbReference type="Gene3D" id="3.30.420.10">
    <property type="entry name" value="Ribonuclease H-like superfamily/Ribonuclease H"/>
    <property type="match status" value="1"/>
</dbReference>
<evidence type="ECO:0000313" key="3">
    <source>
        <dbReference type="EMBL" id="MCZ8514345.1"/>
    </source>
</evidence>
<name>A0ABT4QCE8_9BACL</name>
<organism evidence="3 4">
    <name type="scientific">Paenibacillus gyeongsangnamensis</name>
    <dbReference type="NCBI Taxonomy" id="3388067"/>
    <lineage>
        <taxon>Bacteria</taxon>
        <taxon>Bacillati</taxon>
        <taxon>Bacillota</taxon>
        <taxon>Bacilli</taxon>
        <taxon>Bacillales</taxon>
        <taxon>Paenibacillaceae</taxon>
        <taxon>Paenibacillus</taxon>
    </lineage>
</organism>
<accession>A0ABT4QCE8</accession>
<dbReference type="SUPFAM" id="SSF53098">
    <property type="entry name" value="Ribonuclease H-like"/>
    <property type="match status" value="1"/>
</dbReference>
<proteinExistence type="predicted"/>
<dbReference type="InterPro" id="IPR036397">
    <property type="entry name" value="RNaseH_sf"/>
</dbReference>
<evidence type="ECO:0000313" key="4">
    <source>
        <dbReference type="Proteomes" id="UP001527882"/>
    </source>
</evidence>
<sequence length="700" mass="82974">MARCSFSYGTKFLLDDMEHIVKRTERNRVVVELIKYKQLKTFSLHELEEAWDEERLKFEDPDNRLSNVKFDLEQLTLEERAKIKMKLEVLQPIIKGYFHTIKLDEYLSLLVKEKGIKVSKATFYKWKKLWENHGDGRYLLDRKSGPKSRWTETEVLDSLEKIMEDNLYSGEDIYYRYVYRLYKDSIKKINELREEDQKITLRSFQTIWRIIREKRNLYRQTVAREGHVAARLQRDGAKSMVERPERPLQRVELDWTPVDIYLVDPKSLARKRPWLVFAIDVYSGNPLGFYITFEYPDSLAIKQCLLHCFLPKVYLKKLYPDIQNEWTAYGIPQELVIDNAPSNNSRELEEVCEMFGIVALYPEIEAGHKKGTVERYLKTFNDHIHTLKGTSFANIYEKKNYDSEGKACITLQAFYHIAHIIIVDMISHNWSHSRIGGTPHQIWEKAYDEDPSLMKELPFTKKEIIVVLCAGREKRIIQNKGVVLEEAWYWSEELMKLRYRMIQEGEENRQVTIRFDYSNVKKVYVQNPFDNTFIEAFLDINAIKQFEKHYGVEPLLPIPFQQIKAICLQEGRKRRAFDDTHIIEATKRIKAIQEEQEKDKRKKYKQTLKEEASIIENLALSSFDYEELGAPEEIDTFRYVGELSEAELKIRRKKSKTTDIYQAQSRDNVIDEEVQNSKTVNLQLPSDDDDLPMYEISQYR</sequence>
<evidence type="ECO:0000256" key="1">
    <source>
        <dbReference type="SAM" id="MobiDB-lite"/>
    </source>
</evidence>
<feature type="region of interest" description="Disordered" evidence="1">
    <location>
        <begin position="680"/>
        <end position="700"/>
    </location>
</feature>
<protein>
    <submittedName>
        <fullName evidence="3">Mu transposase C-terminal domain-containing protein</fullName>
    </submittedName>
</protein>
<dbReference type="InterPro" id="IPR012337">
    <property type="entry name" value="RNaseH-like_sf"/>
</dbReference>
<gene>
    <name evidence="3" type="ORF">O9H85_18325</name>
</gene>
<dbReference type="Pfam" id="PF09299">
    <property type="entry name" value="Mu-transpos_C"/>
    <property type="match status" value="1"/>
</dbReference>
<evidence type="ECO:0000259" key="2">
    <source>
        <dbReference type="PROSITE" id="PS50994"/>
    </source>
</evidence>
<dbReference type="InterPro" id="IPR015378">
    <property type="entry name" value="Transposase-like_Mu_C"/>
</dbReference>
<comment type="caution">
    <text evidence="3">The sequence shown here is derived from an EMBL/GenBank/DDBJ whole genome shotgun (WGS) entry which is preliminary data.</text>
</comment>
<dbReference type="PROSITE" id="PS50994">
    <property type="entry name" value="INTEGRASE"/>
    <property type="match status" value="1"/>
</dbReference>